<keyword evidence="1" id="KW-1133">Transmembrane helix</keyword>
<dbReference type="RefSeq" id="WP_249000985.1">
    <property type="nucleotide sequence ID" value="NZ_JAKIKZ010000035.1"/>
</dbReference>
<accession>A0A3N4EL85</accession>
<name>A0A3N4EL85_9GAMM</name>
<dbReference type="EMBL" id="RKKB01000001">
    <property type="protein sequence ID" value="RPA34990.1"/>
    <property type="molecule type" value="Genomic_DNA"/>
</dbReference>
<evidence type="ECO:0000313" key="2">
    <source>
        <dbReference type="EMBL" id="RPA34990.1"/>
    </source>
</evidence>
<dbReference type="AlphaFoldDB" id="A0A3N4EL85"/>
<organism evidence="2 3">
    <name type="scientific">Shewanella psychromarinicola</name>
    <dbReference type="NCBI Taxonomy" id="2487742"/>
    <lineage>
        <taxon>Bacteria</taxon>
        <taxon>Pseudomonadati</taxon>
        <taxon>Pseudomonadota</taxon>
        <taxon>Gammaproteobacteria</taxon>
        <taxon>Alteromonadales</taxon>
        <taxon>Shewanellaceae</taxon>
        <taxon>Shewanella</taxon>
    </lineage>
</organism>
<dbReference type="Proteomes" id="UP000278855">
    <property type="component" value="Unassembled WGS sequence"/>
</dbReference>
<keyword evidence="1" id="KW-0812">Transmembrane</keyword>
<gene>
    <name evidence="2" type="ORF">EGC77_04890</name>
</gene>
<evidence type="ECO:0000256" key="1">
    <source>
        <dbReference type="SAM" id="Phobius"/>
    </source>
</evidence>
<reference evidence="3" key="1">
    <citation type="submission" date="2018-11" db="EMBL/GenBank/DDBJ databases">
        <title>Shewanella sp. R106.</title>
        <authorList>
            <person name="Hwang Y.J."/>
            <person name="Hwang C.Y."/>
        </authorList>
    </citation>
    <scope>NUCLEOTIDE SEQUENCE [LARGE SCALE GENOMIC DNA]</scope>
    <source>
        <strain evidence="3">R106</strain>
    </source>
</reference>
<proteinExistence type="predicted"/>
<evidence type="ECO:0000313" key="3">
    <source>
        <dbReference type="Proteomes" id="UP000278855"/>
    </source>
</evidence>
<protein>
    <submittedName>
        <fullName evidence="2">Uncharacterized protein</fullName>
    </submittedName>
</protein>
<feature type="transmembrane region" description="Helical" evidence="1">
    <location>
        <begin position="7"/>
        <end position="29"/>
    </location>
</feature>
<sequence>MLKVIKGLGVFVGLICSLLVFIVVCLVAINATDRTKSPNTLLVENWLKQQPIDPSENGFVYLQTFIGIFQDVTAKEVATTLSFNDEEDQLLRDYKKSCYQTDVATCNEFLEKNNESILQAIHAHKTDATHYSKLIEMPYWQEDIQYLTPENLFKWAPLLKLRTISELTVLINLDGSPNLNVNEALLTFLNKDAQFWNMVYHSSRSIFNHMIAVSVIKSQLNFASTLAKTLDTAVSNKVTTWQTPFELTNSDFERVFSGEWQFAQNVRQQMLIEVQSDKVAFYEKWLANALYKPTDSDNLMAEYIVSLVKEPVSTTSEHTVIKPDYCSFDNYIKQLWISRYNPIGKLFNCTVYETDYKQRLTNINKDLEQLRTNLLTEKSS</sequence>
<keyword evidence="1" id="KW-0472">Membrane</keyword>
<comment type="caution">
    <text evidence="2">The sequence shown here is derived from an EMBL/GenBank/DDBJ whole genome shotgun (WGS) entry which is preliminary data.</text>
</comment>